<dbReference type="Gene3D" id="3.40.640.10">
    <property type="entry name" value="Type I PLP-dependent aspartate aminotransferase-like (Major domain)"/>
    <property type="match status" value="1"/>
</dbReference>
<dbReference type="EMBL" id="JARXRO010000015">
    <property type="protein sequence ID" value="MDH5834181.1"/>
    <property type="molecule type" value="Genomic_DNA"/>
</dbReference>
<organism evidence="13 14">
    <name type="scientific">Luteimonas kalidii</name>
    <dbReference type="NCBI Taxonomy" id="3042025"/>
    <lineage>
        <taxon>Bacteria</taxon>
        <taxon>Pseudomonadati</taxon>
        <taxon>Pseudomonadota</taxon>
        <taxon>Gammaproteobacteria</taxon>
        <taxon>Lysobacterales</taxon>
        <taxon>Lysobacteraceae</taxon>
        <taxon>Luteimonas</taxon>
    </lineage>
</organism>
<evidence type="ECO:0000259" key="12">
    <source>
        <dbReference type="Pfam" id="PF00155"/>
    </source>
</evidence>
<keyword evidence="6 11" id="KW-0028">Amino-acid biosynthesis</keyword>
<evidence type="ECO:0000256" key="5">
    <source>
        <dbReference type="ARBA" id="ARBA00022576"/>
    </source>
</evidence>
<dbReference type="NCBIfam" id="TIGR01141">
    <property type="entry name" value="hisC"/>
    <property type="match status" value="1"/>
</dbReference>
<evidence type="ECO:0000256" key="6">
    <source>
        <dbReference type="ARBA" id="ARBA00022605"/>
    </source>
</evidence>
<dbReference type="GO" id="GO:0004400">
    <property type="term" value="F:histidinol-phosphate transaminase activity"/>
    <property type="evidence" value="ECO:0007669"/>
    <property type="project" value="UniProtKB-EC"/>
</dbReference>
<evidence type="ECO:0000313" key="14">
    <source>
        <dbReference type="Proteomes" id="UP001156873"/>
    </source>
</evidence>
<sequence>MSRILDLLREDLRDFSGYSSARSESLDGEVWLNANESAWANVADADGACRRYPDPQPAALRDALAALYSVAPERLLVGRGSDEAIDLLVRATCIPGRDAVLVTPPVFGMYAVSARLQGAPLVEVPLHDDPQAGLVPDIAAIGEVAVARGAKLVFLCSPSNPGGAAVPLAEIDALSRLLDGRALVVVDEAYGEFADGPSATMLLDALPNLVVLRTLSKAHALAAARIGVAIGDPALIAALRRCQAPYPVPAPCAALALAGLGTAARAQTCARVGAVRSERERLAGAMQALPGVRRVYPSEANFLLVRFEDAGAAFETLLAAGIVVRDQRSAYGLGDALRITIGTPEQNARVLDVLSTRVRPAEMARARGVA</sequence>
<dbReference type="PANTHER" id="PTHR42885:SF2">
    <property type="entry name" value="HISTIDINOL-PHOSPHATE AMINOTRANSFERASE"/>
    <property type="match status" value="1"/>
</dbReference>
<dbReference type="EC" id="2.6.1.9" evidence="11"/>
<comment type="subunit">
    <text evidence="4 11">Homodimer.</text>
</comment>
<evidence type="ECO:0000256" key="11">
    <source>
        <dbReference type="HAMAP-Rule" id="MF_01023"/>
    </source>
</evidence>
<evidence type="ECO:0000313" key="13">
    <source>
        <dbReference type="EMBL" id="MDH5834181.1"/>
    </source>
</evidence>
<comment type="caution">
    <text evidence="13">The sequence shown here is derived from an EMBL/GenBank/DDBJ whole genome shotgun (WGS) entry which is preliminary data.</text>
</comment>
<keyword evidence="9 11" id="KW-0368">Histidine biosynthesis</keyword>
<accession>A0ABT6JVH8</accession>
<keyword evidence="8 11" id="KW-0663">Pyridoxal phosphate</keyword>
<dbReference type="Proteomes" id="UP001156873">
    <property type="component" value="Unassembled WGS sequence"/>
</dbReference>
<proteinExistence type="inferred from homology"/>
<feature type="domain" description="Aminotransferase class I/classII large" evidence="12">
    <location>
        <begin position="31"/>
        <end position="354"/>
    </location>
</feature>
<comment type="catalytic activity">
    <reaction evidence="10 11">
        <text>L-histidinol phosphate + 2-oxoglutarate = 3-(imidazol-4-yl)-2-oxopropyl phosphate + L-glutamate</text>
        <dbReference type="Rhea" id="RHEA:23744"/>
        <dbReference type="ChEBI" id="CHEBI:16810"/>
        <dbReference type="ChEBI" id="CHEBI:29985"/>
        <dbReference type="ChEBI" id="CHEBI:57766"/>
        <dbReference type="ChEBI" id="CHEBI:57980"/>
        <dbReference type="EC" id="2.6.1.9"/>
    </reaction>
</comment>
<dbReference type="Pfam" id="PF00155">
    <property type="entry name" value="Aminotran_1_2"/>
    <property type="match status" value="1"/>
</dbReference>
<evidence type="ECO:0000256" key="7">
    <source>
        <dbReference type="ARBA" id="ARBA00022679"/>
    </source>
</evidence>
<evidence type="ECO:0000256" key="1">
    <source>
        <dbReference type="ARBA" id="ARBA00001933"/>
    </source>
</evidence>
<evidence type="ECO:0000256" key="8">
    <source>
        <dbReference type="ARBA" id="ARBA00022898"/>
    </source>
</evidence>
<name>A0ABT6JVH8_9GAMM</name>
<dbReference type="InterPro" id="IPR004839">
    <property type="entry name" value="Aminotransferase_I/II_large"/>
</dbReference>
<dbReference type="HAMAP" id="MF_01023">
    <property type="entry name" value="HisC_aminotrans_2"/>
    <property type="match status" value="1"/>
</dbReference>
<evidence type="ECO:0000256" key="4">
    <source>
        <dbReference type="ARBA" id="ARBA00011738"/>
    </source>
</evidence>
<feature type="modified residue" description="N6-(pyridoxal phosphate)lysine" evidence="11">
    <location>
        <position position="217"/>
    </location>
</feature>
<dbReference type="InterPro" id="IPR015422">
    <property type="entry name" value="PyrdxlP-dep_Trfase_small"/>
</dbReference>
<dbReference type="Gene3D" id="3.90.1150.10">
    <property type="entry name" value="Aspartate Aminotransferase, domain 1"/>
    <property type="match status" value="1"/>
</dbReference>
<keyword evidence="5 11" id="KW-0032">Aminotransferase</keyword>
<keyword evidence="14" id="KW-1185">Reference proteome</keyword>
<dbReference type="PANTHER" id="PTHR42885">
    <property type="entry name" value="HISTIDINOL-PHOSPHATE AMINOTRANSFERASE-RELATED"/>
    <property type="match status" value="1"/>
</dbReference>
<evidence type="ECO:0000256" key="3">
    <source>
        <dbReference type="ARBA" id="ARBA00007970"/>
    </source>
</evidence>
<reference evidence="13 14" key="1">
    <citation type="submission" date="2023-04" db="EMBL/GenBank/DDBJ databases">
        <title>Luteimonas sp. M1R5S59.</title>
        <authorList>
            <person name="Sun J.-Q."/>
        </authorList>
    </citation>
    <scope>NUCLEOTIDE SEQUENCE [LARGE SCALE GENOMIC DNA]</scope>
    <source>
        <strain evidence="13 14">M1R5S59</strain>
    </source>
</reference>
<protein>
    <recommendedName>
        <fullName evidence="11">Histidinol-phosphate aminotransferase</fullName>
        <ecNumber evidence="11">2.6.1.9</ecNumber>
    </recommendedName>
    <alternativeName>
        <fullName evidence="11">Imidazole acetol-phosphate transaminase</fullName>
    </alternativeName>
</protein>
<comment type="cofactor">
    <cofactor evidence="1 11">
        <name>pyridoxal 5'-phosphate</name>
        <dbReference type="ChEBI" id="CHEBI:597326"/>
    </cofactor>
</comment>
<dbReference type="CDD" id="cd00609">
    <property type="entry name" value="AAT_like"/>
    <property type="match status" value="1"/>
</dbReference>
<dbReference type="RefSeq" id="WP_280578536.1">
    <property type="nucleotide sequence ID" value="NZ_JARXRO010000015.1"/>
</dbReference>
<evidence type="ECO:0000256" key="9">
    <source>
        <dbReference type="ARBA" id="ARBA00023102"/>
    </source>
</evidence>
<evidence type="ECO:0000256" key="10">
    <source>
        <dbReference type="ARBA" id="ARBA00047481"/>
    </source>
</evidence>
<dbReference type="InterPro" id="IPR015424">
    <property type="entry name" value="PyrdxlP-dep_Trfase"/>
</dbReference>
<keyword evidence="7 11" id="KW-0808">Transferase</keyword>
<comment type="similarity">
    <text evidence="3 11">Belongs to the class-II pyridoxal-phosphate-dependent aminotransferase family. Histidinol-phosphate aminotransferase subfamily.</text>
</comment>
<evidence type="ECO:0000256" key="2">
    <source>
        <dbReference type="ARBA" id="ARBA00005011"/>
    </source>
</evidence>
<gene>
    <name evidence="11 13" type="primary">hisC</name>
    <name evidence="13" type="ORF">QFW81_09625</name>
</gene>
<dbReference type="SUPFAM" id="SSF53383">
    <property type="entry name" value="PLP-dependent transferases"/>
    <property type="match status" value="1"/>
</dbReference>
<dbReference type="InterPro" id="IPR015421">
    <property type="entry name" value="PyrdxlP-dep_Trfase_major"/>
</dbReference>
<comment type="pathway">
    <text evidence="2 11">Amino-acid biosynthesis; L-histidine biosynthesis; L-histidine from 5-phospho-alpha-D-ribose 1-diphosphate: step 7/9.</text>
</comment>
<dbReference type="InterPro" id="IPR005861">
    <property type="entry name" value="HisP_aminotrans"/>
</dbReference>